<proteinExistence type="predicted"/>
<name>A0A563E133_9MICO</name>
<gene>
    <name evidence="3" type="ORF">FGL98_11060</name>
</gene>
<dbReference type="Gene3D" id="3.40.50.1820">
    <property type="entry name" value="alpha/beta hydrolase"/>
    <property type="match status" value="1"/>
</dbReference>
<evidence type="ECO:0000313" key="4">
    <source>
        <dbReference type="Proteomes" id="UP000320244"/>
    </source>
</evidence>
<dbReference type="PANTHER" id="PTHR43194">
    <property type="entry name" value="HYDROLASE ALPHA/BETA FOLD FAMILY"/>
    <property type="match status" value="1"/>
</dbReference>
<feature type="region of interest" description="Disordered" evidence="1">
    <location>
        <begin position="1"/>
        <end position="21"/>
    </location>
</feature>
<dbReference type="InterPro" id="IPR029058">
    <property type="entry name" value="AB_hydrolase_fold"/>
</dbReference>
<organism evidence="3 4">
    <name type="scientific">Leekyejoonella antrihumi</name>
    <dbReference type="NCBI Taxonomy" id="1660198"/>
    <lineage>
        <taxon>Bacteria</taxon>
        <taxon>Bacillati</taxon>
        <taxon>Actinomycetota</taxon>
        <taxon>Actinomycetes</taxon>
        <taxon>Micrococcales</taxon>
        <taxon>Dermacoccaceae</taxon>
        <taxon>Leekyejoonella</taxon>
    </lineage>
</organism>
<dbReference type="Pfam" id="PF12697">
    <property type="entry name" value="Abhydrolase_6"/>
    <property type="match status" value="1"/>
</dbReference>
<keyword evidence="4" id="KW-1185">Reference proteome</keyword>
<dbReference type="PRINTS" id="PR00111">
    <property type="entry name" value="ABHYDROLASE"/>
</dbReference>
<dbReference type="Proteomes" id="UP000320244">
    <property type="component" value="Unassembled WGS sequence"/>
</dbReference>
<reference evidence="3 4" key="2">
    <citation type="submission" date="2019-08" db="EMBL/GenBank/DDBJ databases">
        <title>Jejuicoccus antrihumi gen. nov., sp. nov., a new member of the family Dermacoccaceae isolated from a cave.</title>
        <authorList>
            <person name="Schumann P."/>
            <person name="Kim I.S."/>
        </authorList>
    </citation>
    <scope>NUCLEOTIDE SEQUENCE [LARGE SCALE GENOMIC DNA]</scope>
    <source>
        <strain evidence="3 4">C5-26</strain>
    </source>
</reference>
<keyword evidence="3" id="KW-0378">Hydrolase</keyword>
<dbReference type="InterPro" id="IPR050228">
    <property type="entry name" value="Carboxylesterase_BioH"/>
</dbReference>
<reference evidence="3 4" key="1">
    <citation type="submission" date="2019-05" db="EMBL/GenBank/DDBJ databases">
        <authorList>
            <person name="Lee S.D."/>
        </authorList>
    </citation>
    <scope>NUCLEOTIDE SEQUENCE [LARGE SCALE GENOMIC DNA]</scope>
    <source>
        <strain evidence="3 4">C5-26</strain>
    </source>
</reference>
<dbReference type="GO" id="GO:0016787">
    <property type="term" value="F:hydrolase activity"/>
    <property type="evidence" value="ECO:0007669"/>
    <property type="project" value="UniProtKB-KW"/>
</dbReference>
<evidence type="ECO:0000313" key="3">
    <source>
        <dbReference type="EMBL" id="TWP36227.1"/>
    </source>
</evidence>
<dbReference type="OrthoDB" id="63519at2"/>
<dbReference type="AlphaFoldDB" id="A0A563E133"/>
<dbReference type="EMBL" id="VCQV01000013">
    <property type="protein sequence ID" value="TWP36227.1"/>
    <property type="molecule type" value="Genomic_DNA"/>
</dbReference>
<evidence type="ECO:0000256" key="1">
    <source>
        <dbReference type="SAM" id="MobiDB-lite"/>
    </source>
</evidence>
<dbReference type="PANTHER" id="PTHR43194:SF2">
    <property type="entry name" value="PEROXISOMAL MEMBRANE PROTEIN LPX1"/>
    <property type="match status" value="1"/>
</dbReference>
<comment type="caution">
    <text evidence="3">The sequence shown here is derived from an EMBL/GenBank/DDBJ whole genome shotgun (WGS) entry which is preliminary data.</text>
</comment>
<sequence length="294" mass="31776">MEAPAQPRCEGPRSAARQGRHNGCVLEESDWRSMHRDGVELAYAEVGAGERTALLLHGLAGCVEEWKGTLDDLRAQGYRVLALDQRGHGRSTRRPASVTRAAYVEDVVSLIEESGAGPVDLIGQSMGAHTALLVAAERPDLIRSLVLVEGGVGGGGPEATAPVARWLHSWPVPFGDRDAFAEFFGGSPRVARAWADGLNVRVDGLWPRWDADVLEAALAQVHAIAWWKAWERVSAPTLVVRGAEGRLSGPEVDEMLRRGRDVHAITVAAAGHDLHLEAPRAWLDALHTFLSQRG</sequence>
<accession>A0A563E133</accession>
<dbReference type="SUPFAM" id="SSF53474">
    <property type="entry name" value="alpha/beta-Hydrolases"/>
    <property type="match status" value="1"/>
</dbReference>
<evidence type="ECO:0000259" key="2">
    <source>
        <dbReference type="Pfam" id="PF12697"/>
    </source>
</evidence>
<protein>
    <submittedName>
        <fullName evidence="3">Alpha/beta hydrolase</fullName>
    </submittedName>
</protein>
<dbReference type="InterPro" id="IPR000073">
    <property type="entry name" value="AB_hydrolase_1"/>
</dbReference>
<feature type="domain" description="AB hydrolase-1" evidence="2">
    <location>
        <begin position="54"/>
        <end position="284"/>
    </location>
</feature>